<name>A0A1A9ZTV3_GLOPL</name>
<dbReference type="Proteomes" id="UP000092445">
    <property type="component" value="Unassembled WGS sequence"/>
</dbReference>
<organism evidence="1 2">
    <name type="scientific">Glossina pallidipes</name>
    <name type="common">Tsetse fly</name>
    <dbReference type="NCBI Taxonomy" id="7398"/>
    <lineage>
        <taxon>Eukaryota</taxon>
        <taxon>Metazoa</taxon>
        <taxon>Ecdysozoa</taxon>
        <taxon>Arthropoda</taxon>
        <taxon>Hexapoda</taxon>
        <taxon>Insecta</taxon>
        <taxon>Pterygota</taxon>
        <taxon>Neoptera</taxon>
        <taxon>Endopterygota</taxon>
        <taxon>Diptera</taxon>
        <taxon>Brachycera</taxon>
        <taxon>Muscomorpha</taxon>
        <taxon>Hippoboscoidea</taxon>
        <taxon>Glossinidae</taxon>
        <taxon>Glossina</taxon>
    </lineage>
</organism>
<proteinExistence type="predicted"/>
<reference evidence="2" key="1">
    <citation type="submission" date="2014-03" db="EMBL/GenBank/DDBJ databases">
        <authorList>
            <person name="Aksoy S."/>
            <person name="Warren W."/>
            <person name="Wilson R.K."/>
        </authorList>
    </citation>
    <scope>NUCLEOTIDE SEQUENCE [LARGE SCALE GENOMIC DNA]</scope>
    <source>
        <strain evidence="2">IAEA</strain>
    </source>
</reference>
<sequence>MQVRKYSFWNPHVFILLEEFRMKSSFSAIVQHVECSAVQQCLTLNSTLKSPQSPRVGGSAVQQRAWPDEDFFENSRCSQRFK</sequence>
<evidence type="ECO:0000313" key="2">
    <source>
        <dbReference type="Proteomes" id="UP000092445"/>
    </source>
</evidence>
<protein>
    <submittedName>
        <fullName evidence="1">Uncharacterized protein</fullName>
    </submittedName>
</protein>
<evidence type="ECO:0000313" key="1">
    <source>
        <dbReference type="EnsemblMetazoa" id="GPAI024806-PA"/>
    </source>
</evidence>
<dbReference type="EnsemblMetazoa" id="GPAI024806-RA">
    <property type="protein sequence ID" value="GPAI024806-PA"/>
    <property type="gene ID" value="GPAI024806"/>
</dbReference>
<keyword evidence="2" id="KW-1185">Reference proteome</keyword>
<dbReference type="AlphaFoldDB" id="A0A1A9ZTV3"/>
<accession>A0A1A9ZTV3</accession>
<reference evidence="1" key="2">
    <citation type="submission" date="2020-05" db="UniProtKB">
        <authorList>
            <consortium name="EnsemblMetazoa"/>
        </authorList>
    </citation>
    <scope>IDENTIFICATION</scope>
    <source>
        <strain evidence="1">IAEA</strain>
    </source>
</reference>
<dbReference type="VEuPathDB" id="VectorBase:GPAI024806"/>